<proteinExistence type="predicted"/>
<gene>
    <name evidence="1" type="ORF">ACOC_LOCUS11680</name>
</gene>
<accession>A0A0R3PYY0</accession>
<dbReference type="Proteomes" id="UP000267027">
    <property type="component" value="Unassembled WGS sequence"/>
</dbReference>
<reference evidence="3" key="1">
    <citation type="submission" date="2017-02" db="UniProtKB">
        <authorList>
            <consortium name="WormBaseParasite"/>
        </authorList>
    </citation>
    <scope>IDENTIFICATION</scope>
</reference>
<sequence length="60" mass="7265">MFLGVVLRYTERRFVPLFFLLIRCENYRNNCYNRRLTDWTYYRSGVLSSIGTLCSTYSVH</sequence>
<dbReference type="AlphaFoldDB" id="A0A0R3PYY0"/>
<organism evidence="3">
    <name type="scientific">Angiostrongylus costaricensis</name>
    <name type="common">Nematode worm</name>
    <dbReference type="NCBI Taxonomy" id="334426"/>
    <lineage>
        <taxon>Eukaryota</taxon>
        <taxon>Metazoa</taxon>
        <taxon>Ecdysozoa</taxon>
        <taxon>Nematoda</taxon>
        <taxon>Chromadorea</taxon>
        <taxon>Rhabditida</taxon>
        <taxon>Rhabditina</taxon>
        <taxon>Rhabditomorpha</taxon>
        <taxon>Strongyloidea</taxon>
        <taxon>Metastrongylidae</taxon>
        <taxon>Angiostrongylus</taxon>
    </lineage>
</organism>
<dbReference type="EMBL" id="UYYA01004757">
    <property type="protein sequence ID" value="VDM63265.1"/>
    <property type="molecule type" value="Genomic_DNA"/>
</dbReference>
<protein>
    <submittedName>
        <fullName evidence="3">Secreted protein</fullName>
    </submittedName>
</protein>
<name>A0A0R3PYY0_ANGCS</name>
<evidence type="ECO:0000313" key="1">
    <source>
        <dbReference type="EMBL" id="VDM63265.1"/>
    </source>
</evidence>
<reference evidence="1 2" key="2">
    <citation type="submission" date="2018-11" db="EMBL/GenBank/DDBJ databases">
        <authorList>
            <consortium name="Pathogen Informatics"/>
        </authorList>
    </citation>
    <scope>NUCLEOTIDE SEQUENCE [LARGE SCALE GENOMIC DNA]</scope>
    <source>
        <strain evidence="1 2">Costa Rica</strain>
    </source>
</reference>
<dbReference type="WBParaSite" id="ACOC_0001167901-mRNA-1">
    <property type="protein sequence ID" value="ACOC_0001167901-mRNA-1"/>
    <property type="gene ID" value="ACOC_0001167901"/>
</dbReference>
<evidence type="ECO:0000313" key="2">
    <source>
        <dbReference type="Proteomes" id="UP000267027"/>
    </source>
</evidence>
<keyword evidence="2" id="KW-1185">Reference proteome</keyword>
<evidence type="ECO:0000313" key="3">
    <source>
        <dbReference type="WBParaSite" id="ACOC_0001167901-mRNA-1"/>
    </source>
</evidence>